<comment type="subcellular location">
    <subcellularLocation>
        <location evidence="1 12 13">Cell outer membrane</location>
        <topology evidence="1 12 13">Multi-pass membrane protein</topology>
    </subcellularLocation>
</comment>
<feature type="binding site" evidence="12">
    <location>
        <position position="210"/>
    </location>
    <ligand>
        <name>Ca(2+)</name>
        <dbReference type="ChEBI" id="CHEBI:29108"/>
        <label>1</label>
    </ligand>
</feature>
<evidence type="ECO:0000256" key="2">
    <source>
        <dbReference type="ARBA" id="ARBA00022448"/>
    </source>
</evidence>
<evidence type="ECO:0000256" key="5">
    <source>
        <dbReference type="ARBA" id="ARBA00022729"/>
    </source>
</evidence>
<dbReference type="PROSITE" id="PS01156">
    <property type="entry name" value="TONB_DEPENDENT_REC_2"/>
    <property type="match status" value="1"/>
</dbReference>
<name>A0A0H3B8V2_YERPY</name>
<feature type="binding site" evidence="12">
    <location>
        <position position="224"/>
    </location>
    <ligand>
        <name>Ca(2+)</name>
        <dbReference type="ChEBI" id="CHEBI:29108"/>
        <label>2</label>
    </ligand>
</feature>
<proteinExistence type="inferred from homology"/>
<dbReference type="InterPro" id="IPR039426">
    <property type="entry name" value="TonB-dep_rcpt-like"/>
</dbReference>
<dbReference type="Gene3D" id="2.170.130.10">
    <property type="entry name" value="TonB-dependent receptor, plug domain"/>
    <property type="match status" value="1"/>
</dbReference>
<dbReference type="GO" id="GO:0046872">
    <property type="term" value="F:metal ion binding"/>
    <property type="evidence" value="ECO:0007669"/>
    <property type="project" value="UniProtKB-KW"/>
</dbReference>
<evidence type="ECO:0000259" key="16">
    <source>
        <dbReference type="Pfam" id="PF07715"/>
    </source>
</evidence>
<feature type="short sequence motif" description="TonB box" evidence="12">
    <location>
        <begin position="37"/>
        <end position="44"/>
    </location>
</feature>
<evidence type="ECO:0000256" key="1">
    <source>
        <dbReference type="ARBA" id="ARBA00004571"/>
    </source>
</evidence>
<dbReference type="InterPro" id="IPR012910">
    <property type="entry name" value="Plug_dom"/>
</dbReference>
<dbReference type="NCBIfam" id="TIGR01779">
    <property type="entry name" value="TonB-B12"/>
    <property type="match status" value="1"/>
</dbReference>
<feature type="binding site" evidence="12">
    <location>
        <position position="226"/>
    </location>
    <ligand>
        <name>Ca(2+)</name>
        <dbReference type="ChEBI" id="CHEBI:29108"/>
        <label>2</label>
    </ligand>
</feature>
<keyword evidence="2 12" id="KW-0813">Transport</keyword>
<reference evidence="17" key="1">
    <citation type="submission" date="2008-02" db="EMBL/GenBank/DDBJ databases">
        <title>Complete sequence of Yersinia pseudotuberculosis YPIII.</title>
        <authorList>
            <consortium name="US DOE Joint Genome Institute"/>
            <person name="Challacombe J.F."/>
            <person name="Bruce D."/>
            <person name="Detter J.C."/>
            <person name="Green L."/>
            <person name="Land M."/>
            <person name="Munk C."/>
            <person name="Lindler L.E."/>
            <person name="Nikolich M.P."/>
            <person name="Brettin T."/>
        </authorList>
    </citation>
    <scope>NUCLEOTIDE SEQUENCE</scope>
    <source>
        <strain evidence="17">YPIII</strain>
    </source>
</reference>
<evidence type="ECO:0000256" key="14">
    <source>
        <dbReference type="PROSITE-ProRule" id="PRU10144"/>
    </source>
</evidence>
<dbReference type="HAMAP" id="MF_01531">
    <property type="entry name" value="BtuB"/>
    <property type="match status" value="1"/>
</dbReference>
<feature type="binding site" evidence="12">
    <location>
        <position position="531"/>
    </location>
    <ligand>
        <name>cyanocob(III)alamin</name>
        <dbReference type="ChEBI" id="CHEBI:17439"/>
    </ligand>
</feature>
<feature type="binding site" evidence="12">
    <location>
        <position position="224"/>
    </location>
    <ligand>
        <name>Ca(2+)</name>
        <dbReference type="ChEBI" id="CHEBI:29108"/>
        <label>1</label>
    </ligand>
</feature>
<keyword evidence="10 12" id="KW-0472">Membrane</keyword>
<feature type="domain" description="TonB-dependent receptor-like beta-barrel" evidence="15">
    <location>
        <begin position="205"/>
        <end position="604"/>
    </location>
</feature>
<feature type="binding site" evidence="12">
    <location>
        <position position="103"/>
    </location>
    <ligand>
        <name>cyanocob(III)alamin</name>
        <dbReference type="ChEBI" id="CHEBI:17439"/>
    </ligand>
</feature>
<dbReference type="Gene3D" id="2.40.170.20">
    <property type="entry name" value="TonB-dependent receptor, beta-barrel domain"/>
    <property type="match status" value="1"/>
</dbReference>
<dbReference type="SUPFAM" id="SSF56935">
    <property type="entry name" value="Porins"/>
    <property type="match status" value="1"/>
</dbReference>
<dbReference type="GO" id="GO:0015288">
    <property type="term" value="F:porin activity"/>
    <property type="evidence" value="ECO:0007669"/>
    <property type="project" value="UniProtKB-KW"/>
</dbReference>
<evidence type="ECO:0000256" key="13">
    <source>
        <dbReference type="PROSITE-ProRule" id="PRU01360"/>
    </source>
</evidence>
<dbReference type="InterPro" id="IPR036942">
    <property type="entry name" value="Beta-barrel_TonB_sf"/>
</dbReference>
<keyword evidence="5 12" id="KW-0732">Signal</keyword>
<feature type="chain" id="PRO_5008988719" description="Vitamin B12 transporter BtuB" evidence="12">
    <location>
        <begin position="28"/>
        <end position="630"/>
    </location>
</feature>
<accession>A0A0H3B8V2</accession>
<dbReference type="InterPro" id="IPR037066">
    <property type="entry name" value="Plug_dom_sf"/>
</dbReference>
<organism evidence="17">
    <name type="scientific">Yersinia pseudotuberculosis serotype O:3 (strain YPIII)</name>
    <dbReference type="NCBI Taxonomy" id="502800"/>
    <lineage>
        <taxon>Bacteria</taxon>
        <taxon>Pseudomonadati</taxon>
        <taxon>Pseudomonadota</taxon>
        <taxon>Gammaproteobacteria</taxon>
        <taxon>Enterobacterales</taxon>
        <taxon>Yersiniaceae</taxon>
        <taxon>Yersinia</taxon>
    </lineage>
</organism>
<protein>
    <recommendedName>
        <fullName evidence="12">Vitamin B12 transporter BtuB</fullName>
    </recommendedName>
    <alternativeName>
        <fullName evidence="12">Cobalamin receptor</fullName>
    </alternativeName>
    <alternativeName>
        <fullName evidence="12">Outer membrane cobalamin translocator</fullName>
    </alternativeName>
</protein>
<dbReference type="PANTHER" id="PTHR30069">
    <property type="entry name" value="TONB-DEPENDENT OUTER MEMBRANE RECEPTOR"/>
    <property type="match status" value="1"/>
</dbReference>
<sequence length="630" mass="70193" precursor="true">MIIKNTMTIKKYTLLTALSVTAFSGWAQGNNTTDNNNEMVVTANRFPQPKSSVLAPVDVVTRADIDRWQSTNINDVLRRLPGINIAQYGGPRQLSSLFIRGTNSSHVLVLVDGVRLNQAGISGSSDLSQIPISLVQRIEYIRGPRSAVYGSDAIGGVVNIITERETLGSTLTAGLGSNGYQNYNGSTQQKLGDDTTITLAGNYDYSKGYDVVAKGNTGMASQPDRDGYLGKMLWLGANHKFNEQFSGFVRGYGFDNRSDYDSYYYPGSPLVDTRSLSSRTYDTGINFSNGGYASQLIGSYSRTQDYNYDPSYGRYDQSATLDDISQYNLQWTNTYQLGLGNVGGGLDWQKQTTEPGTNYLSNGYEQRNTGVYGTVQQFVGPVTLEGAIRGDDNSQFGWHTTWQSSAGWEFVDGYRLIGSYGTAFKAPNLGQIYSSTYGNRDLKPEESTQWEAAITGITGPLDWRLSAYRNDIDQMIATRGVYPNSRYYNVEKATIKGVEWTGSFETGPLSHQVTLEYLDPRNADTHEILARRAKQQVKYQLDWQMADLDWSVTYQYIGQRYDSVFDPITYAASPVKLAGISLWDLAVSYPVTSHLTVRGRIANLFDKDYEMVYGYQTPGREYYFTGSYNF</sequence>
<feature type="signal peptide" evidence="12">
    <location>
        <begin position="1"/>
        <end position="27"/>
    </location>
</feature>
<dbReference type="GO" id="GO:0046930">
    <property type="term" value="C:pore complex"/>
    <property type="evidence" value="ECO:0007669"/>
    <property type="project" value="UniProtKB-KW"/>
</dbReference>
<evidence type="ECO:0000256" key="8">
    <source>
        <dbReference type="ARBA" id="ARBA00023077"/>
    </source>
</evidence>
<keyword evidence="3 12" id="KW-1134">Transmembrane beta strand</keyword>
<keyword evidence="9 12" id="KW-0626">Porin</keyword>
<feature type="binding site" evidence="12">
    <location>
        <position position="262"/>
    </location>
    <ligand>
        <name>cyanocob(III)alamin</name>
        <dbReference type="ChEBI" id="CHEBI:17439"/>
    </ligand>
</feature>
<dbReference type="InterPro" id="IPR010101">
    <property type="entry name" value="B12_transptr_BtuB"/>
</dbReference>
<dbReference type="AlphaFoldDB" id="A0A0H3B8V2"/>
<dbReference type="PROSITE" id="PS52016">
    <property type="entry name" value="TONB_DEPENDENT_REC_3"/>
    <property type="match status" value="1"/>
</dbReference>
<dbReference type="CDD" id="cd01347">
    <property type="entry name" value="ligand_gated_channel"/>
    <property type="match status" value="1"/>
</dbReference>
<keyword evidence="11 12" id="KW-0998">Cell outer membrane</keyword>
<dbReference type="PANTHER" id="PTHR30069:SF53">
    <property type="entry name" value="COLICIN I RECEPTOR-RELATED"/>
    <property type="match status" value="1"/>
</dbReference>
<comment type="caution">
    <text evidence="12">Lacks conserved residue(s) required for the propagation of feature annotation.</text>
</comment>
<feature type="binding site" evidence="12">
    <location>
        <position position="222"/>
    </location>
    <ligand>
        <name>Ca(2+)</name>
        <dbReference type="ChEBI" id="CHEBI:29108"/>
        <label>1</label>
    </ligand>
</feature>
<feature type="binding site" evidence="12">
    <location>
        <position position="272"/>
    </location>
    <ligand>
        <name>Ca(2+)</name>
        <dbReference type="ChEBI" id="CHEBI:29108"/>
        <label>2</label>
    </ligand>
</feature>
<feature type="domain" description="TonB-dependent receptor plug" evidence="16">
    <location>
        <begin position="50"/>
        <end position="157"/>
    </location>
</feature>
<feature type="binding site" evidence="12">
    <location>
        <begin position="121"/>
        <end position="122"/>
    </location>
    <ligand>
        <name>cyanocob(III)alamin</name>
        <dbReference type="ChEBI" id="CHEBI:17439"/>
    </ligand>
</feature>
<gene>
    <name evidence="12" type="primary">btuB</name>
    <name evidence="17" type="ordered locus">YPK_4073</name>
</gene>
<feature type="binding site" evidence="12">
    <location>
        <position position="96"/>
    </location>
    <ligand>
        <name>cyanocob(III)alamin</name>
        <dbReference type="ChEBI" id="CHEBI:17439"/>
    </ligand>
</feature>
<feature type="binding site" evidence="12">
    <location>
        <position position="320"/>
    </location>
    <ligand>
        <name>cyanocob(III)alamin</name>
        <dbReference type="ChEBI" id="CHEBI:17439"/>
    </ligand>
</feature>
<dbReference type="NCBIfam" id="NF007926">
    <property type="entry name" value="PRK10641.1"/>
    <property type="match status" value="1"/>
</dbReference>
<dbReference type="KEGG" id="ypy:YPK_4073"/>
<evidence type="ECO:0000256" key="4">
    <source>
        <dbReference type="ARBA" id="ARBA00022692"/>
    </source>
</evidence>
<dbReference type="EMBL" id="CP000950">
    <property type="protein sequence ID" value="ACA70332.1"/>
    <property type="molecule type" value="Genomic_DNA"/>
</dbReference>
<feature type="binding site" evidence="12">
    <location>
        <position position="261"/>
    </location>
    <ligand>
        <name>Ca(2+)</name>
        <dbReference type="ChEBI" id="CHEBI:29108"/>
        <label>1</label>
    </ligand>
</feature>
<dbReference type="GO" id="GO:0006811">
    <property type="term" value="P:monoatomic ion transport"/>
    <property type="evidence" value="ECO:0007669"/>
    <property type="project" value="UniProtKB-KW"/>
</dbReference>
<feature type="binding site" evidence="12">
    <location>
        <position position="226"/>
    </location>
    <ligand>
        <name>Ca(2+)</name>
        <dbReference type="ChEBI" id="CHEBI:29108"/>
        <label>1</label>
    </ligand>
</feature>
<evidence type="ECO:0000256" key="12">
    <source>
        <dbReference type="HAMAP-Rule" id="MF_01531"/>
    </source>
</evidence>
<comment type="similarity">
    <text evidence="12">Belongs to the TonB-dependent receptor family. BtuB (TC 1.B.14.3.1) subfamily.</text>
</comment>
<evidence type="ECO:0000256" key="3">
    <source>
        <dbReference type="ARBA" id="ARBA00022452"/>
    </source>
</evidence>
<dbReference type="GO" id="GO:0015420">
    <property type="term" value="F:ABC-type vitamin B12 transporter activity"/>
    <property type="evidence" value="ECO:0007669"/>
    <property type="project" value="InterPro"/>
</dbReference>
<feature type="binding site" evidence="12">
    <location>
        <position position="260"/>
    </location>
    <ligand>
        <name>Ca(2+)</name>
        <dbReference type="ChEBI" id="CHEBI:29108"/>
        <label>2</label>
    </ligand>
</feature>
<evidence type="ECO:0000256" key="6">
    <source>
        <dbReference type="ARBA" id="ARBA00022837"/>
    </source>
</evidence>
<keyword evidence="8 12" id="KW-0798">TonB box</keyword>
<comment type="function">
    <text evidence="12">Involved in the active translocation of vitamin B12 (cyanocobalamin) across the outer membrane to the periplasmic space. It derives its energy for transport by interacting with the trans-periplasmic membrane protein TonB.</text>
</comment>
<dbReference type="InterPro" id="IPR000531">
    <property type="entry name" value="Beta-barrel_TonB"/>
</dbReference>
<dbReference type="FunFam" id="2.170.130.10:FF:000002">
    <property type="entry name" value="Vitamin B12 transporter BtuB"/>
    <property type="match status" value="1"/>
</dbReference>
<evidence type="ECO:0000256" key="11">
    <source>
        <dbReference type="ARBA" id="ARBA00023237"/>
    </source>
</evidence>
<keyword evidence="7 12" id="KW-0406">Ion transport</keyword>
<feature type="short sequence motif" description="TonB C-terminal box" evidence="12 14">
    <location>
        <begin position="613"/>
        <end position="630"/>
    </location>
</feature>
<dbReference type="InterPro" id="IPR010917">
    <property type="entry name" value="TonB_rcpt_CS"/>
</dbReference>
<feature type="binding site" evidence="12">
    <location>
        <position position="261"/>
    </location>
    <ligand>
        <name>Ca(2+)</name>
        <dbReference type="ChEBI" id="CHEBI:29108"/>
        <label>2</label>
    </ligand>
</feature>
<evidence type="ECO:0000259" key="15">
    <source>
        <dbReference type="Pfam" id="PF00593"/>
    </source>
</evidence>
<keyword evidence="4 12" id="KW-0812">Transmembrane</keyword>
<feature type="binding site" evidence="12">
    <location>
        <position position="94"/>
    </location>
    <ligand>
        <name>cyanocob(III)alamin</name>
        <dbReference type="ChEBI" id="CHEBI:17439"/>
    </ligand>
</feature>
<dbReference type="Pfam" id="PF07715">
    <property type="entry name" value="Plug"/>
    <property type="match status" value="1"/>
</dbReference>
<dbReference type="GO" id="GO:0009279">
    <property type="term" value="C:cell outer membrane"/>
    <property type="evidence" value="ECO:0007669"/>
    <property type="project" value="UniProtKB-SubCell"/>
</dbReference>
<keyword evidence="12" id="KW-0479">Metal-binding</keyword>
<keyword evidence="6 12" id="KW-0106">Calcium</keyword>
<evidence type="ECO:0000313" key="17">
    <source>
        <dbReference type="EMBL" id="ACA70332.1"/>
    </source>
</evidence>
<keyword evidence="17" id="KW-0675">Receptor</keyword>
<evidence type="ECO:0000256" key="10">
    <source>
        <dbReference type="ARBA" id="ARBA00023136"/>
    </source>
</evidence>
<evidence type="ECO:0000256" key="7">
    <source>
        <dbReference type="ARBA" id="ARBA00023065"/>
    </source>
</evidence>
<evidence type="ECO:0000256" key="9">
    <source>
        <dbReference type="ARBA" id="ARBA00023114"/>
    </source>
</evidence>
<dbReference type="Pfam" id="PF00593">
    <property type="entry name" value="TonB_dep_Rec_b-barrel"/>
    <property type="match status" value="1"/>
</dbReference>